<organism evidence="2 3">
    <name type="scientific">Apodospora peruviana</name>
    <dbReference type="NCBI Taxonomy" id="516989"/>
    <lineage>
        <taxon>Eukaryota</taxon>
        <taxon>Fungi</taxon>
        <taxon>Dikarya</taxon>
        <taxon>Ascomycota</taxon>
        <taxon>Pezizomycotina</taxon>
        <taxon>Sordariomycetes</taxon>
        <taxon>Sordariomycetidae</taxon>
        <taxon>Sordariales</taxon>
        <taxon>Lasiosphaeriaceae</taxon>
        <taxon>Apodospora</taxon>
    </lineage>
</organism>
<protein>
    <submittedName>
        <fullName evidence="2">Uncharacterized protein</fullName>
    </submittedName>
</protein>
<reference evidence="2" key="1">
    <citation type="journal article" date="2023" name="Mol. Phylogenet. Evol.">
        <title>Genome-scale phylogeny and comparative genomics of the fungal order Sordariales.</title>
        <authorList>
            <person name="Hensen N."/>
            <person name="Bonometti L."/>
            <person name="Westerberg I."/>
            <person name="Brannstrom I.O."/>
            <person name="Guillou S."/>
            <person name="Cros-Aarteil S."/>
            <person name="Calhoun S."/>
            <person name="Haridas S."/>
            <person name="Kuo A."/>
            <person name="Mondo S."/>
            <person name="Pangilinan J."/>
            <person name="Riley R."/>
            <person name="LaButti K."/>
            <person name="Andreopoulos B."/>
            <person name="Lipzen A."/>
            <person name="Chen C."/>
            <person name="Yan M."/>
            <person name="Daum C."/>
            <person name="Ng V."/>
            <person name="Clum A."/>
            <person name="Steindorff A."/>
            <person name="Ohm R.A."/>
            <person name="Martin F."/>
            <person name="Silar P."/>
            <person name="Natvig D.O."/>
            <person name="Lalanne C."/>
            <person name="Gautier V."/>
            <person name="Ament-Velasquez S.L."/>
            <person name="Kruys A."/>
            <person name="Hutchinson M.I."/>
            <person name="Powell A.J."/>
            <person name="Barry K."/>
            <person name="Miller A.N."/>
            <person name="Grigoriev I.V."/>
            <person name="Debuchy R."/>
            <person name="Gladieux P."/>
            <person name="Hiltunen Thoren M."/>
            <person name="Johannesson H."/>
        </authorList>
    </citation>
    <scope>NUCLEOTIDE SEQUENCE</scope>
    <source>
        <strain evidence="2">CBS 118394</strain>
    </source>
</reference>
<accession>A0AAE0M4R8</accession>
<dbReference type="AlphaFoldDB" id="A0AAE0M4R8"/>
<reference evidence="2" key="2">
    <citation type="submission" date="2023-06" db="EMBL/GenBank/DDBJ databases">
        <authorList>
            <consortium name="Lawrence Berkeley National Laboratory"/>
            <person name="Haridas S."/>
            <person name="Hensen N."/>
            <person name="Bonometti L."/>
            <person name="Westerberg I."/>
            <person name="Brannstrom I.O."/>
            <person name="Guillou S."/>
            <person name="Cros-Aarteil S."/>
            <person name="Calhoun S."/>
            <person name="Kuo A."/>
            <person name="Mondo S."/>
            <person name="Pangilinan J."/>
            <person name="Riley R."/>
            <person name="Labutti K."/>
            <person name="Andreopoulos B."/>
            <person name="Lipzen A."/>
            <person name="Chen C."/>
            <person name="Yanf M."/>
            <person name="Daum C."/>
            <person name="Ng V."/>
            <person name="Clum A."/>
            <person name="Steindorff A."/>
            <person name="Ohm R."/>
            <person name="Martin F."/>
            <person name="Silar P."/>
            <person name="Natvig D."/>
            <person name="Lalanne C."/>
            <person name="Gautier V."/>
            <person name="Ament-Velasquez S.L."/>
            <person name="Kruys A."/>
            <person name="Hutchinson M.I."/>
            <person name="Powell A.J."/>
            <person name="Barry K."/>
            <person name="Miller A.N."/>
            <person name="Grigoriev I.V."/>
            <person name="Debuchy R."/>
            <person name="Gladieux P."/>
            <person name="Thoren M.H."/>
            <person name="Johannesson H."/>
        </authorList>
    </citation>
    <scope>NUCLEOTIDE SEQUENCE</scope>
    <source>
        <strain evidence="2">CBS 118394</strain>
    </source>
</reference>
<dbReference type="EMBL" id="JAUEDM010000004">
    <property type="protein sequence ID" value="KAK3318935.1"/>
    <property type="molecule type" value="Genomic_DNA"/>
</dbReference>
<feature type="transmembrane region" description="Helical" evidence="1">
    <location>
        <begin position="49"/>
        <end position="69"/>
    </location>
</feature>
<keyword evidence="1" id="KW-0472">Membrane</keyword>
<feature type="transmembrane region" description="Helical" evidence="1">
    <location>
        <begin position="101"/>
        <end position="124"/>
    </location>
</feature>
<evidence type="ECO:0000313" key="3">
    <source>
        <dbReference type="Proteomes" id="UP001283341"/>
    </source>
</evidence>
<keyword evidence="1" id="KW-0812">Transmembrane</keyword>
<comment type="caution">
    <text evidence="2">The sequence shown here is derived from an EMBL/GenBank/DDBJ whole genome shotgun (WGS) entry which is preliminary data.</text>
</comment>
<evidence type="ECO:0000313" key="2">
    <source>
        <dbReference type="EMBL" id="KAK3318935.1"/>
    </source>
</evidence>
<dbReference type="Proteomes" id="UP001283341">
    <property type="component" value="Unassembled WGS sequence"/>
</dbReference>
<name>A0AAE0M4R8_9PEZI</name>
<evidence type="ECO:0000256" key="1">
    <source>
        <dbReference type="SAM" id="Phobius"/>
    </source>
</evidence>
<proteinExistence type="predicted"/>
<sequence length="154" mass="17503">MFGVIFSATCCLQILERMLRPAPQHTSKQYGPHQHMYWLLGRGVKVVRCLGRPIFAAGAAAFVLLPTLGNRVMYYRYNPSGLILLPANAIPHFADDNRVELSAVVGGVVCFQLIFTTVILVANWRGLRALRRSKPQLGTQRRGLWERLWRNRDK</sequence>
<keyword evidence="3" id="KW-1185">Reference proteome</keyword>
<gene>
    <name evidence="2" type="ORF">B0H66DRAFT_558431</name>
</gene>
<keyword evidence="1" id="KW-1133">Transmembrane helix</keyword>